<name>E3N0X5_CAERE</name>
<evidence type="ECO:0000313" key="2">
    <source>
        <dbReference type="EMBL" id="EFP13543.1"/>
    </source>
</evidence>
<dbReference type="InParanoid" id="E3N0X5"/>
<dbReference type="InterPro" id="IPR001810">
    <property type="entry name" value="F-box_dom"/>
</dbReference>
<sequence length="238" mass="27375">MANSFPLLRLPRLALIPVFQQMEPIDVIAFSLLSNRARFMLKSHGLTVTSINIMTVNHSLVLDIVLGDNKRLRLFLRLIPENLSDFIGVLVDNKIVKWRNLGLSRAECIQRIMNVTNCASIQELKFCGAESFDALPILATLPHIEQIFILENCNEGFVHKMFEMLSKLISNVEIFKNQFENLEEFQKVLMLNMNSITINVMTPRDPTRLQCCASRSLWCHDQCERSQPLFQIVDKKQV</sequence>
<organism evidence="3">
    <name type="scientific">Caenorhabditis remanei</name>
    <name type="common">Caenorhabditis vulgaris</name>
    <dbReference type="NCBI Taxonomy" id="31234"/>
    <lineage>
        <taxon>Eukaryota</taxon>
        <taxon>Metazoa</taxon>
        <taxon>Ecdysozoa</taxon>
        <taxon>Nematoda</taxon>
        <taxon>Chromadorea</taxon>
        <taxon>Rhabditida</taxon>
        <taxon>Rhabditina</taxon>
        <taxon>Rhabditomorpha</taxon>
        <taxon>Rhabditoidea</taxon>
        <taxon>Rhabditidae</taxon>
        <taxon>Peloderinae</taxon>
        <taxon>Caenorhabditis</taxon>
    </lineage>
</organism>
<dbReference type="HOGENOM" id="CLU_028840_5_2_1"/>
<dbReference type="KEGG" id="crq:GCK72_021083"/>
<keyword evidence="3" id="KW-1185">Reference proteome</keyword>
<accession>E3N0X5</accession>
<dbReference type="Pfam" id="PF00646">
    <property type="entry name" value="F-box"/>
    <property type="match status" value="1"/>
</dbReference>
<dbReference type="Proteomes" id="UP000008281">
    <property type="component" value="Unassembled WGS sequence"/>
</dbReference>
<evidence type="ECO:0000259" key="1">
    <source>
        <dbReference type="PROSITE" id="PS50181"/>
    </source>
</evidence>
<dbReference type="InterPro" id="IPR053222">
    <property type="entry name" value="Zygotic_Embryogenesis-Asso"/>
</dbReference>
<dbReference type="EMBL" id="DS268506">
    <property type="protein sequence ID" value="EFP13543.1"/>
    <property type="molecule type" value="Genomic_DNA"/>
</dbReference>
<dbReference type="GeneID" id="9827176"/>
<evidence type="ECO:0000313" key="3">
    <source>
        <dbReference type="Proteomes" id="UP000008281"/>
    </source>
</evidence>
<reference evidence="2" key="1">
    <citation type="submission" date="2007-07" db="EMBL/GenBank/DDBJ databases">
        <title>PCAP assembly of the Caenorhabditis remanei genome.</title>
        <authorList>
            <consortium name="The Caenorhabditis remanei Sequencing Consortium"/>
            <person name="Wilson R.K."/>
        </authorList>
    </citation>
    <scope>NUCLEOTIDE SEQUENCE [LARGE SCALE GENOMIC DNA]</scope>
    <source>
        <strain evidence="2">PB4641</strain>
    </source>
</reference>
<dbReference type="PANTHER" id="PTHR22899:SF0">
    <property type="entry name" value="F-BOX ASSOCIATED DOMAIN-CONTAINING PROTEIN-RELATED"/>
    <property type="match status" value="1"/>
</dbReference>
<dbReference type="PANTHER" id="PTHR22899">
    <property type="entry name" value="CYCLIN-RELATED F-BOX FAMILY"/>
    <property type="match status" value="1"/>
</dbReference>
<dbReference type="RefSeq" id="XP_003098022.2">
    <property type="nucleotide sequence ID" value="XM_003097974.2"/>
</dbReference>
<gene>
    <name evidence="2" type="ORF">CRE_10499</name>
</gene>
<proteinExistence type="predicted"/>
<feature type="domain" description="F-box" evidence="1">
    <location>
        <begin position="4"/>
        <end position="51"/>
    </location>
</feature>
<dbReference type="CTD" id="9827176"/>
<protein>
    <recommendedName>
        <fullName evidence="1">F-box domain-containing protein</fullName>
    </recommendedName>
</protein>
<dbReference type="AlphaFoldDB" id="E3N0X5"/>
<dbReference type="PROSITE" id="PS50181">
    <property type="entry name" value="FBOX"/>
    <property type="match status" value="1"/>
</dbReference>